<gene>
    <name evidence="6" type="ORF">BS50DRAFT_612077</name>
</gene>
<evidence type="ECO:0000256" key="3">
    <source>
        <dbReference type="ARBA" id="ARBA00023274"/>
    </source>
</evidence>
<dbReference type="EMBL" id="KZ678139">
    <property type="protein sequence ID" value="PSN63752.1"/>
    <property type="molecule type" value="Genomic_DNA"/>
</dbReference>
<protein>
    <recommendedName>
        <fullName evidence="5">Large ribosomal subunit protein eL14 domain-containing protein</fullName>
    </recommendedName>
</protein>
<feature type="compositionally biased region" description="Polar residues" evidence="4">
    <location>
        <begin position="21"/>
        <end position="33"/>
    </location>
</feature>
<dbReference type="GO" id="GO:0022625">
    <property type="term" value="C:cytosolic large ribosomal subunit"/>
    <property type="evidence" value="ECO:0007669"/>
    <property type="project" value="TreeGrafter"/>
</dbReference>
<dbReference type="PANTHER" id="PTHR11127">
    <property type="entry name" value="60S RIBOSOMAL PROTEIN L14"/>
    <property type="match status" value="1"/>
</dbReference>
<reference evidence="6 7" key="1">
    <citation type="journal article" date="2018" name="Front. Microbiol.">
        <title>Genome-Wide Analysis of Corynespora cassiicola Leaf Fall Disease Putative Effectors.</title>
        <authorList>
            <person name="Lopez D."/>
            <person name="Ribeiro S."/>
            <person name="Label P."/>
            <person name="Fumanal B."/>
            <person name="Venisse J.S."/>
            <person name="Kohler A."/>
            <person name="de Oliveira R.R."/>
            <person name="Labutti K."/>
            <person name="Lipzen A."/>
            <person name="Lail K."/>
            <person name="Bauer D."/>
            <person name="Ohm R.A."/>
            <person name="Barry K.W."/>
            <person name="Spatafora J."/>
            <person name="Grigoriev I.V."/>
            <person name="Martin F.M."/>
            <person name="Pujade-Renaud V."/>
        </authorList>
    </citation>
    <scope>NUCLEOTIDE SEQUENCE [LARGE SCALE GENOMIC DNA]</scope>
    <source>
        <strain evidence="6 7">Philippines</strain>
    </source>
</reference>
<dbReference type="InterPro" id="IPR014722">
    <property type="entry name" value="Rib_uL2_dom2"/>
</dbReference>
<dbReference type="Proteomes" id="UP000240883">
    <property type="component" value="Unassembled WGS sequence"/>
</dbReference>
<keyword evidence="7" id="KW-1185">Reference proteome</keyword>
<dbReference type="Pfam" id="PF01929">
    <property type="entry name" value="Ribosomal_L14e"/>
    <property type="match status" value="1"/>
</dbReference>
<dbReference type="Gene3D" id="6.10.250.2270">
    <property type="match status" value="1"/>
</dbReference>
<dbReference type="PANTHER" id="PTHR11127:SF2">
    <property type="entry name" value="LARGE RIBOSOMAL SUBUNIT PROTEIN EL14"/>
    <property type="match status" value="1"/>
</dbReference>
<dbReference type="AlphaFoldDB" id="A0A2T2NE86"/>
<dbReference type="CDD" id="cd23702">
    <property type="entry name" value="eL14"/>
    <property type="match status" value="1"/>
</dbReference>
<dbReference type="GO" id="GO:0003723">
    <property type="term" value="F:RNA binding"/>
    <property type="evidence" value="ECO:0007669"/>
    <property type="project" value="InterPro"/>
</dbReference>
<dbReference type="InterPro" id="IPR039660">
    <property type="entry name" value="Ribosomal_eL14"/>
</dbReference>
<dbReference type="Gene3D" id="2.30.30.30">
    <property type="match status" value="1"/>
</dbReference>
<dbReference type="OrthoDB" id="1875589at2759"/>
<dbReference type="GO" id="GO:0003735">
    <property type="term" value="F:structural constituent of ribosome"/>
    <property type="evidence" value="ECO:0007669"/>
    <property type="project" value="InterPro"/>
</dbReference>
<evidence type="ECO:0000256" key="4">
    <source>
        <dbReference type="SAM" id="MobiDB-lite"/>
    </source>
</evidence>
<dbReference type="STRING" id="1448308.A0A2T2NE86"/>
<dbReference type="GO" id="GO:0042273">
    <property type="term" value="P:ribosomal large subunit biogenesis"/>
    <property type="evidence" value="ECO:0007669"/>
    <property type="project" value="TreeGrafter"/>
</dbReference>
<evidence type="ECO:0000256" key="1">
    <source>
        <dbReference type="ARBA" id="ARBA00006592"/>
    </source>
</evidence>
<evidence type="ECO:0000259" key="5">
    <source>
        <dbReference type="Pfam" id="PF01929"/>
    </source>
</evidence>
<dbReference type="InterPro" id="IPR002784">
    <property type="entry name" value="Ribosomal_eL14_dom"/>
</dbReference>
<proteinExistence type="inferred from homology"/>
<evidence type="ECO:0000313" key="7">
    <source>
        <dbReference type="Proteomes" id="UP000240883"/>
    </source>
</evidence>
<dbReference type="SUPFAM" id="SSF50104">
    <property type="entry name" value="Translation proteins SH3-like domain"/>
    <property type="match status" value="1"/>
</dbReference>
<evidence type="ECO:0000256" key="2">
    <source>
        <dbReference type="ARBA" id="ARBA00022980"/>
    </source>
</evidence>
<name>A0A2T2NE86_CORCC</name>
<dbReference type="InterPro" id="IPR008991">
    <property type="entry name" value="Translation_prot_SH3-like_sf"/>
</dbReference>
<organism evidence="6 7">
    <name type="scientific">Corynespora cassiicola Philippines</name>
    <dbReference type="NCBI Taxonomy" id="1448308"/>
    <lineage>
        <taxon>Eukaryota</taxon>
        <taxon>Fungi</taxon>
        <taxon>Dikarya</taxon>
        <taxon>Ascomycota</taxon>
        <taxon>Pezizomycotina</taxon>
        <taxon>Dothideomycetes</taxon>
        <taxon>Pleosporomycetidae</taxon>
        <taxon>Pleosporales</taxon>
        <taxon>Corynesporascaceae</taxon>
        <taxon>Corynespora</taxon>
    </lineage>
</organism>
<dbReference type="GO" id="GO:0006412">
    <property type="term" value="P:translation"/>
    <property type="evidence" value="ECO:0007669"/>
    <property type="project" value="InterPro"/>
</dbReference>
<feature type="domain" description="Large ribosomal subunit protein eL14" evidence="5">
    <location>
        <begin position="442"/>
        <end position="517"/>
    </location>
</feature>
<keyword evidence="3" id="KW-0687">Ribonucleoprotein</keyword>
<keyword evidence="2" id="KW-0689">Ribosomal protein</keyword>
<accession>A0A2T2NE86</accession>
<sequence length="531" mass="60327">MDLTPVRIRGKKRNRSAVKTVYSQSHASTSGSPSAPKRPRTSTKKSALSKTKKQTVAAMPSLQGLPQELLEMVFLSSMNIALPQASPDLGRRLSSRAVIMEFVMRSFFHTVDHKANIRNRKVESDPELQSQLLACKFFTWEFFLAYVNKAHDALVRSRGRIWKDASVEIPGVAHFDRLWPFKFTKVTYLSFAEGFRIPEKILHGPWTDGKASLLYVLVSLNGEIDWEGSLAGETAKAGFKEAIREGNEYAVAALSVLLGIEMQITTEMIRYAVMDCGCDFKLLRHILYNAQILYNSSPKGMLDFHDPRLWQWADQEGREGGKGDKLKSMLSKAERFSFEFYMEDETVRSNMVAFPYSGDKFDTRSGLDMMVRELLTRLYRSYANFDEMGDADITTSQWRLVEVGRVVIFSGGQYDGRLATIVEIIDHKRVLVDGPSEKAPIPRQSAALSNLSLTPIVISKLPRAAGVGYIKKRWAEEKVDETFAATSWAKKRAQFQKRRQLNDFERFKVMKLRKQARFEVQKTLAKVRAKA</sequence>
<comment type="similarity">
    <text evidence="1">Belongs to the eukaryotic ribosomal protein eL14 family.</text>
</comment>
<evidence type="ECO:0000313" key="6">
    <source>
        <dbReference type="EMBL" id="PSN63752.1"/>
    </source>
</evidence>
<feature type="region of interest" description="Disordered" evidence="4">
    <location>
        <begin position="1"/>
        <end position="55"/>
    </location>
</feature>